<comment type="caution">
    <text evidence="1">The sequence shown here is derived from an EMBL/GenBank/DDBJ whole genome shotgun (WGS) entry which is preliminary data.</text>
</comment>
<protein>
    <submittedName>
        <fullName evidence="1">Uncharacterized protein</fullName>
    </submittedName>
</protein>
<dbReference type="STRING" id="889306.KP78_27190"/>
<evidence type="ECO:0000313" key="2">
    <source>
        <dbReference type="Proteomes" id="UP000031938"/>
    </source>
</evidence>
<accession>A0A0C2R4J1</accession>
<sequence>MTETTAEDGEAIIEVEEDVKVIEEEFHLDMADSEVAAAIHAMSHQKVISEDDEKWGPKIPLTQERVERLLEVVKARQHDANFENEETYFEILNRWAKGDFSQVARDHNNIWYSQNGNIGYATGVMPVEEEMEYIRVNFNVND</sequence>
<proteinExistence type="predicted"/>
<dbReference type="Pfam" id="PF19754">
    <property type="entry name" value="DUF6241"/>
    <property type="match status" value="1"/>
</dbReference>
<evidence type="ECO:0000313" key="1">
    <source>
        <dbReference type="EMBL" id="KIL45175.1"/>
    </source>
</evidence>
<dbReference type="EMBL" id="JXRP01000018">
    <property type="protein sequence ID" value="KIL45175.1"/>
    <property type="molecule type" value="Genomic_DNA"/>
</dbReference>
<dbReference type="AlphaFoldDB" id="A0A0C2R4J1"/>
<dbReference type="RefSeq" id="WP_052474799.1">
    <property type="nucleotide sequence ID" value="NZ_JXRP01000018.1"/>
</dbReference>
<keyword evidence="2" id="KW-1185">Reference proteome</keyword>
<name>A0A0C2R4J1_9BACL</name>
<gene>
    <name evidence="1" type="ORF">KP78_27190</name>
</gene>
<dbReference type="InterPro" id="IPR046208">
    <property type="entry name" value="DUF6241"/>
</dbReference>
<organism evidence="1 2">
    <name type="scientific">Jeotgalibacillus soli</name>
    <dbReference type="NCBI Taxonomy" id="889306"/>
    <lineage>
        <taxon>Bacteria</taxon>
        <taxon>Bacillati</taxon>
        <taxon>Bacillota</taxon>
        <taxon>Bacilli</taxon>
        <taxon>Bacillales</taxon>
        <taxon>Caryophanaceae</taxon>
        <taxon>Jeotgalibacillus</taxon>
    </lineage>
</organism>
<dbReference type="PATRIC" id="fig|889306.3.peg.2732"/>
<dbReference type="Proteomes" id="UP000031938">
    <property type="component" value="Unassembled WGS sequence"/>
</dbReference>
<dbReference type="OrthoDB" id="1932566at2"/>
<reference evidence="1 2" key="1">
    <citation type="submission" date="2015-01" db="EMBL/GenBank/DDBJ databases">
        <title>Genome sequencing of Jeotgalibacillus soli.</title>
        <authorList>
            <person name="Goh K.M."/>
            <person name="Chan K.-G."/>
            <person name="Yaakop A.S."/>
            <person name="Ee R."/>
            <person name="Gan H.M."/>
            <person name="Chan C.S."/>
        </authorList>
    </citation>
    <scope>NUCLEOTIDE SEQUENCE [LARGE SCALE GENOMIC DNA]</scope>
    <source>
        <strain evidence="1 2">P9</strain>
    </source>
</reference>